<sequence length="147" mass="16861">MDECGTIRATLQEWCCLGRLKPMNQRVQLNQEVYIIFKFCCYEAEVLREANALTTCLSPPQLITHKAGVCEPSDGRAEANTEGTLPITKRAVNKRTLGMHKVHRSLVSRQKTCQRSLLRCSGKSFLWSQEKDSSCNRWFKPFCSRLF</sequence>
<name>A0AAD1XW81_EUPCR</name>
<keyword evidence="2" id="KW-1185">Reference proteome</keyword>
<reference evidence="1" key="1">
    <citation type="submission" date="2023-07" db="EMBL/GenBank/DDBJ databases">
        <authorList>
            <consortium name="AG Swart"/>
            <person name="Singh M."/>
            <person name="Singh A."/>
            <person name="Seah K."/>
            <person name="Emmerich C."/>
        </authorList>
    </citation>
    <scope>NUCLEOTIDE SEQUENCE</scope>
    <source>
        <strain evidence="1">DP1</strain>
    </source>
</reference>
<proteinExistence type="predicted"/>
<dbReference type="EMBL" id="CAMPGE010021902">
    <property type="protein sequence ID" value="CAI2380004.1"/>
    <property type="molecule type" value="Genomic_DNA"/>
</dbReference>
<dbReference type="Proteomes" id="UP001295684">
    <property type="component" value="Unassembled WGS sequence"/>
</dbReference>
<gene>
    <name evidence="1" type="ORF">ECRASSUSDP1_LOCUS21428</name>
</gene>
<evidence type="ECO:0000313" key="1">
    <source>
        <dbReference type="EMBL" id="CAI2380004.1"/>
    </source>
</evidence>
<protein>
    <submittedName>
        <fullName evidence="1">Uncharacterized protein</fullName>
    </submittedName>
</protein>
<dbReference type="AlphaFoldDB" id="A0AAD1XW81"/>
<evidence type="ECO:0000313" key="2">
    <source>
        <dbReference type="Proteomes" id="UP001295684"/>
    </source>
</evidence>
<accession>A0AAD1XW81</accession>
<organism evidence="1 2">
    <name type="scientific">Euplotes crassus</name>
    <dbReference type="NCBI Taxonomy" id="5936"/>
    <lineage>
        <taxon>Eukaryota</taxon>
        <taxon>Sar</taxon>
        <taxon>Alveolata</taxon>
        <taxon>Ciliophora</taxon>
        <taxon>Intramacronucleata</taxon>
        <taxon>Spirotrichea</taxon>
        <taxon>Hypotrichia</taxon>
        <taxon>Euplotida</taxon>
        <taxon>Euplotidae</taxon>
        <taxon>Moneuplotes</taxon>
    </lineage>
</organism>
<comment type="caution">
    <text evidence="1">The sequence shown here is derived from an EMBL/GenBank/DDBJ whole genome shotgun (WGS) entry which is preliminary data.</text>
</comment>